<dbReference type="PANTHER" id="PTHR30388:SF6">
    <property type="entry name" value="XANTHINE DEHYDROGENASE SUBUNIT A-RELATED"/>
    <property type="match status" value="1"/>
</dbReference>
<dbReference type="EMBL" id="CAFBQP010000056">
    <property type="protein sequence ID" value="CAB5065068.1"/>
    <property type="molecule type" value="Genomic_DNA"/>
</dbReference>
<evidence type="ECO:0000313" key="4">
    <source>
        <dbReference type="EMBL" id="CAB4764287.1"/>
    </source>
</evidence>
<dbReference type="AlphaFoldDB" id="A0A6J6PI85"/>
<evidence type="ECO:0000313" key="6">
    <source>
        <dbReference type="EMBL" id="CAB5065068.1"/>
    </source>
</evidence>
<evidence type="ECO:0000313" key="5">
    <source>
        <dbReference type="EMBL" id="CAB4860291.1"/>
    </source>
</evidence>
<reference evidence="3" key="1">
    <citation type="submission" date="2020-05" db="EMBL/GenBank/DDBJ databases">
        <authorList>
            <person name="Chiriac C."/>
            <person name="Salcher M."/>
            <person name="Ghai R."/>
            <person name="Kavagutti S V."/>
        </authorList>
    </citation>
    <scope>NUCLEOTIDE SEQUENCE</scope>
</reference>
<evidence type="ECO:0000313" key="3">
    <source>
        <dbReference type="EMBL" id="CAB4699210.1"/>
    </source>
</evidence>
<dbReference type="InterPro" id="IPR027051">
    <property type="entry name" value="XdhC_Rossmann_dom"/>
</dbReference>
<evidence type="ECO:0000259" key="2">
    <source>
        <dbReference type="Pfam" id="PF13478"/>
    </source>
</evidence>
<dbReference type="InterPro" id="IPR036291">
    <property type="entry name" value="NAD(P)-bd_dom_sf"/>
</dbReference>
<dbReference type="EMBL" id="CAEZYY010000032">
    <property type="protein sequence ID" value="CAB4764287.1"/>
    <property type="molecule type" value="Genomic_DNA"/>
</dbReference>
<organism evidence="3">
    <name type="scientific">freshwater metagenome</name>
    <dbReference type="NCBI Taxonomy" id="449393"/>
    <lineage>
        <taxon>unclassified sequences</taxon>
        <taxon>metagenomes</taxon>
        <taxon>ecological metagenomes</taxon>
    </lineage>
</organism>
<dbReference type="InterPro" id="IPR052698">
    <property type="entry name" value="MoCofactor_Util/Proc"/>
</dbReference>
<protein>
    <submittedName>
        <fullName evidence="3">Unannotated protein</fullName>
    </submittedName>
</protein>
<sequence>MEQVLIRALLAALDRGDAVAMATVVSTSRSVPRHAGSKMLVYPDGTTLGTIGGGEMEARVIRESLACLAEGRPRLVDYQLVNPAQGDPGVCGGEVRLYLEPHMPTPTVMVIGCGHVGRAVIDLAHWMGFRVIAYDDRPDQAEPASLPHADVVVSGSLADALLEHPPTTDTHIVMVTRNMALDLELLPVAIATSARTIGLMGSKRRWDTTRERLIGMGFDSEALGRVRSPIGVELNAETPEEIAVSILAEVVGLRRGAL</sequence>
<dbReference type="Gene3D" id="3.40.50.720">
    <property type="entry name" value="NAD(P)-binding Rossmann-like Domain"/>
    <property type="match status" value="1"/>
</dbReference>
<dbReference type="EMBL" id="CAFBLR010000008">
    <property type="protein sequence ID" value="CAB4860291.1"/>
    <property type="molecule type" value="Genomic_DNA"/>
</dbReference>
<feature type="domain" description="XdhC Rossmann" evidence="2">
    <location>
        <begin position="108"/>
        <end position="250"/>
    </location>
</feature>
<dbReference type="Pfam" id="PF02625">
    <property type="entry name" value="XdhC_CoxI"/>
    <property type="match status" value="1"/>
</dbReference>
<dbReference type="EMBL" id="CAEZXX010000022">
    <property type="protein sequence ID" value="CAB4699210.1"/>
    <property type="molecule type" value="Genomic_DNA"/>
</dbReference>
<feature type="domain" description="XdhC- CoxI" evidence="1">
    <location>
        <begin position="13"/>
        <end position="78"/>
    </location>
</feature>
<dbReference type="Pfam" id="PF13478">
    <property type="entry name" value="XdhC_C"/>
    <property type="match status" value="1"/>
</dbReference>
<name>A0A6J6PI85_9ZZZZ</name>
<dbReference type="InterPro" id="IPR003777">
    <property type="entry name" value="XdhC_CoxI"/>
</dbReference>
<dbReference type="PANTHER" id="PTHR30388">
    <property type="entry name" value="ALDEHYDE OXIDOREDUCTASE MOLYBDENUM COFACTOR ASSEMBLY PROTEIN"/>
    <property type="match status" value="1"/>
</dbReference>
<accession>A0A6J6PI85</accession>
<gene>
    <name evidence="3" type="ORF">UFOPK2602_00489</name>
    <name evidence="4" type="ORF">UFOPK2806_01923</name>
    <name evidence="5" type="ORF">UFOPK3417_00184</name>
    <name evidence="6" type="ORF">UFOPK4306_01510</name>
</gene>
<proteinExistence type="predicted"/>
<dbReference type="SUPFAM" id="SSF51735">
    <property type="entry name" value="NAD(P)-binding Rossmann-fold domains"/>
    <property type="match status" value="1"/>
</dbReference>
<evidence type="ECO:0000259" key="1">
    <source>
        <dbReference type="Pfam" id="PF02625"/>
    </source>
</evidence>